<protein>
    <submittedName>
        <fullName evidence="2">Uncharacterized protein</fullName>
    </submittedName>
</protein>
<reference evidence="2" key="1">
    <citation type="submission" date="2021-02" db="EMBL/GenBank/DDBJ databases">
        <authorList>
            <person name="Nowell W R."/>
        </authorList>
    </citation>
    <scope>NUCLEOTIDE SEQUENCE</scope>
</reference>
<dbReference type="GO" id="GO:0003723">
    <property type="term" value="F:RNA binding"/>
    <property type="evidence" value="ECO:0007669"/>
    <property type="project" value="TreeGrafter"/>
</dbReference>
<keyword evidence="4" id="KW-1185">Reference proteome</keyword>
<dbReference type="InterPro" id="IPR012337">
    <property type="entry name" value="RNaseH-like_sf"/>
</dbReference>
<evidence type="ECO:0000313" key="2">
    <source>
        <dbReference type="EMBL" id="CAF4231243.1"/>
    </source>
</evidence>
<accession>A0A820DF61</accession>
<evidence type="ECO:0000256" key="1">
    <source>
        <dbReference type="ARBA" id="ARBA00008372"/>
    </source>
</evidence>
<dbReference type="PANTHER" id="PTHR15092:SF22">
    <property type="entry name" value="POLY(A)-SPECIFIC RIBONUCLEASE PNLDC1"/>
    <property type="match status" value="1"/>
</dbReference>
<dbReference type="GO" id="GO:0005634">
    <property type="term" value="C:nucleus"/>
    <property type="evidence" value="ECO:0007669"/>
    <property type="project" value="TreeGrafter"/>
</dbReference>
<dbReference type="GO" id="GO:0000289">
    <property type="term" value="P:nuclear-transcribed mRNA poly(A) tail shortening"/>
    <property type="evidence" value="ECO:0007669"/>
    <property type="project" value="TreeGrafter"/>
</dbReference>
<dbReference type="GO" id="GO:1990432">
    <property type="term" value="P:siRNA 3'-end processing"/>
    <property type="evidence" value="ECO:0007669"/>
    <property type="project" value="TreeGrafter"/>
</dbReference>
<dbReference type="GO" id="GO:0000175">
    <property type="term" value="F:3'-5'-RNA exonuclease activity"/>
    <property type="evidence" value="ECO:0007669"/>
    <property type="project" value="TreeGrafter"/>
</dbReference>
<dbReference type="Proteomes" id="UP000663873">
    <property type="component" value="Unassembled WGS sequence"/>
</dbReference>
<dbReference type="InterPro" id="IPR006941">
    <property type="entry name" value="RNase_CAF1"/>
</dbReference>
<dbReference type="EMBL" id="CAJOBO010000684">
    <property type="protein sequence ID" value="CAF4271819.1"/>
    <property type="molecule type" value="Genomic_DNA"/>
</dbReference>
<gene>
    <name evidence="3" type="ORF">HFQ381_LOCUS11718</name>
    <name evidence="2" type="ORF">UJA718_LOCUS8346</name>
</gene>
<dbReference type="AlphaFoldDB" id="A0A820DF61"/>
<dbReference type="InterPro" id="IPR051181">
    <property type="entry name" value="CAF1_poly(A)_ribonucleases"/>
</dbReference>
<comment type="similarity">
    <text evidence="1">Belongs to the CAF1 family.</text>
</comment>
<proteinExistence type="inferred from homology"/>
<dbReference type="Pfam" id="PF04857">
    <property type="entry name" value="CAF1"/>
    <property type="match status" value="1"/>
</dbReference>
<dbReference type="Gene3D" id="3.30.420.10">
    <property type="entry name" value="Ribonuclease H-like superfamily/Ribonuclease H"/>
    <property type="match status" value="2"/>
</dbReference>
<sequence length="613" mass="73271">MCEVTSSNFLELFPFITQLIDQSCFLAIDTEFSSVDTFSSSIKTIKQLYEQRSSFVKQITILQFGIAIFSKTSEQQKYDVNIYNFYLNPTSIHPIDVEYSMKSSSIKFLAEFNFDFNKCFYSGISFLNQTQEEILVNQNKSLSNYKFSINEQSFLNILFEKMNAWLITAHVDDEMEYEFDESNKDILNDYLLHFEIRRCFKTIWTTTKIIDDKKILFIHHITKETYEQQLKDNLDNEKNFQIFIQSLTGFTNLIRYIRDSYRKPIVGHNCFLDWLLIYDKFLDNLPPKFEEFQRLLNQNFQSSLFDTKYLALQMKEYLFTRQNRSNISNYIDKLTTATSLSSLYDLLTSKYYDSLIFLKPIIEINSTNQFQYQVRKHEAGYDAFMSGIIFLKMIYLYKQKHFNNKLDFNEHQSIFDICLNEIQIFKNRFYSTFLPFISLNRYDTNKIFKKKTLQQCLVIQKHSKERIDLPDIITKFNAYCTMEYEVNRNLNKIYLLFQSERCQRQILQDYIDDPLYKIEKFNWFKHSLVVKYSFGISIVMTGKKGEERSWTVDNLLLICRLIRCCISLGIMRIHITTLLPDVNSTRDATYDDDDDDDDDDDENKREKKMFMIM</sequence>
<dbReference type="PANTHER" id="PTHR15092">
    <property type="entry name" value="POLY A -SPECIFIC RIBONUCLEASE/TARGET OF EGR1, MEMBER 1"/>
    <property type="match status" value="1"/>
</dbReference>
<dbReference type="GO" id="GO:1990431">
    <property type="term" value="P:priRNA 3'-end processing"/>
    <property type="evidence" value="ECO:0007669"/>
    <property type="project" value="TreeGrafter"/>
</dbReference>
<dbReference type="GO" id="GO:0005783">
    <property type="term" value="C:endoplasmic reticulum"/>
    <property type="evidence" value="ECO:0007669"/>
    <property type="project" value="TreeGrafter"/>
</dbReference>
<comment type="caution">
    <text evidence="2">The sequence shown here is derived from an EMBL/GenBank/DDBJ whole genome shotgun (WGS) entry which is preliminary data.</text>
</comment>
<dbReference type="InterPro" id="IPR036397">
    <property type="entry name" value="RNaseH_sf"/>
</dbReference>
<evidence type="ECO:0000313" key="3">
    <source>
        <dbReference type="EMBL" id="CAF4271819.1"/>
    </source>
</evidence>
<dbReference type="EMBL" id="CAJOBP010000882">
    <property type="protein sequence ID" value="CAF4231243.1"/>
    <property type="molecule type" value="Genomic_DNA"/>
</dbReference>
<dbReference type="SUPFAM" id="SSF53098">
    <property type="entry name" value="Ribonuclease H-like"/>
    <property type="match status" value="1"/>
</dbReference>
<organism evidence="2 4">
    <name type="scientific">Rotaria socialis</name>
    <dbReference type="NCBI Taxonomy" id="392032"/>
    <lineage>
        <taxon>Eukaryota</taxon>
        <taxon>Metazoa</taxon>
        <taxon>Spiralia</taxon>
        <taxon>Gnathifera</taxon>
        <taxon>Rotifera</taxon>
        <taxon>Eurotatoria</taxon>
        <taxon>Bdelloidea</taxon>
        <taxon>Philodinida</taxon>
        <taxon>Philodinidae</taxon>
        <taxon>Rotaria</taxon>
    </lineage>
</organism>
<dbReference type="Proteomes" id="UP000663851">
    <property type="component" value="Unassembled WGS sequence"/>
</dbReference>
<evidence type="ECO:0000313" key="4">
    <source>
        <dbReference type="Proteomes" id="UP000663873"/>
    </source>
</evidence>
<name>A0A820DF61_9BILA</name>